<dbReference type="GO" id="GO:0016757">
    <property type="term" value="F:glycosyltransferase activity"/>
    <property type="evidence" value="ECO:0007669"/>
    <property type="project" value="InterPro"/>
</dbReference>
<proteinExistence type="predicted"/>
<accession>A0A9W6JD08</accession>
<protein>
    <recommendedName>
        <fullName evidence="1">Glycosyl transferase family 1 domain-containing protein</fullName>
    </recommendedName>
</protein>
<feature type="domain" description="Glycosyl transferase family 1" evidence="1">
    <location>
        <begin position="278"/>
        <end position="435"/>
    </location>
</feature>
<sequence>MADEFDRLLAGLPRRRVLVVSDRYPPDEGGGAERSLHLLLREPRLRDQAMVVTFEKGASAPLRRKVEGVDALVLPAFAAWPLHRLTQAEVNRLKRRPFGLKWLAFARQAAAELAEAPPERAEAFAARYLARPPGGVAMTHRTTPGGGHEQALVRIIAQVRPELIHADNARAIEVAAGAAPAGLPIVAVIRDHRFSTPRFDQHLEPADAPQSWAETLAARFADEALAFRRDRLGRAALTLVASAHLERLARELLPPAKVRRLPLTPIAPGSETPEPASGFDVLTVGTLTPKKGQRRLLDLWPQVLEAVPEARLHIVGEGSCRRSIEDGIGQLGLQASVQMHGRAEGEALERLFADCHVVALPTAWPEPFGRVALEAGAHGRPVVAYAVGGHAETIVHGETGLLAPPDDGEAFVSALTALARDPALRVRLGAAGRERAAAFAPEPLARGLEELWDDVVAGGGARLAG</sequence>
<name>A0A9W6JD08_9HYPH</name>
<organism evidence="2 3">
    <name type="scientific">Methylopila jiangsuensis</name>
    <dbReference type="NCBI Taxonomy" id="586230"/>
    <lineage>
        <taxon>Bacteria</taxon>
        <taxon>Pseudomonadati</taxon>
        <taxon>Pseudomonadota</taxon>
        <taxon>Alphaproteobacteria</taxon>
        <taxon>Hyphomicrobiales</taxon>
        <taxon>Methylopilaceae</taxon>
        <taxon>Methylopila</taxon>
    </lineage>
</organism>
<dbReference type="AlphaFoldDB" id="A0A9W6JD08"/>
<dbReference type="SUPFAM" id="SSF53756">
    <property type="entry name" value="UDP-Glycosyltransferase/glycogen phosphorylase"/>
    <property type="match status" value="1"/>
</dbReference>
<keyword evidence="3" id="KW-1185">Reference proteome</keyword>
<dbReference type="EMBL" id="BSFK01000005">
    <property type="protein sequence ID" value="GLK75315.1"/>
    <property type="molecule type" value="Genomic_DNA"/>
</dbReference>
<dbReference type="PANTHER" id="PTHR45947:SF3">
    <property type="entry name" value="SULFOQUINOVOSYL TRANSFERASE SQD2"/>
    <property type="match status" value="1"/>
</dbReference>
<evidence type="ECO:0000313" key="2">
    <source>
        <dbReference type="EMBL" id="GLK75315.1"/>
    </source>
</evidence>
<reference evidence="2" key="2">
    <citation type="submission" date="2023-01" db="EMBL/GenBank/DDBJ databases">
        <authorList>
            <person name="Sun Q."/>
            <person name="Evtushenko L."/>
        </authorList>
    </citation>
    <scope>NUCLEOTIDE SEQUENCE</scope>
    <source>
        <strain evidence="2">VKM B-2555</strain>
    </source>
</reference>
<dbReference type="InterPro" id="IPR001296">
    <property type="entry name" value="Glyco_trans_1"/>
</dbReference>
<comment type="caution">
    <text evidence="2">The sequence shown here is derived from an EMBL/GenBank/DDBJ whole genome shotgun (WGS) entry which is preliminary data.</text>
</comment>
<dbReference type="InterPro" id="IPR050194">
    <property type="entry name" value="Glycosyltransferase_grp1"/>
</dbReference>
<evidence type="ECO:0000313" key="3">
    <source>
        <dbReference type="Proteomes" id="UP001143364"/>
    </source>
</evidence>
<gene>
    <name evidence="2" type="ORF">GCM10008171_05690</name>
</gene>
<evidence type="ECO:0000259" key="1">
    <source>
        <dbReference type="Pfam" id="PF00534"/>
    </source>
</evidence>
<dbReference type="Gene3D" id="3.40.50.2000">
    <property type="entry name" value="Glycogen Phosphorylase B"/>
    <property type="match status" value="2"/>
</dbReference>
<dbReference type="Proteomes" id="UP001143364">
    <property type="component" value="Unassembled WGS sequence"/>
</dbReference>
<dbReference type="PANTHER" id="PTHR45947">
    <property type="entry name" value="SULFOQUINOVOSYL TRANSFERASE SQD2"/>
    <property type="match status" value="1"/>
</dbReference>
<reference evidence="2" key="1">
    <citation type="journal article" date="2014" name="Int. J. Syst. Evol. Microbiol.">
        <title>Complete genome sequence of Corynebacterium casei LMG S-19264T (=DSM 44701T), isolated from a smear-ripened cheese.</title>
        <authorList>
            <consortium name="US DOE Joint Genome Institute (JGI-PGF)"/>
            <person name="Walter F."/>
            <person name="Albersmeier A."/>
            <person name="Kalinowski J."/>
            <person name="Ruckert C."/>
        </authorList>
    </citation>
    <scope>NUCLEOTIDE SEQUENCE</scope>
    <source>
        <strain evidence="2">VKM B-2555</strain>
    </source>
</reference>
<dbReference type="Pfam" id="PF00534">
    <property type="entry name" value="Glycos_transf_1"/>
    <property type="match status" value="1"/>
</dbReference>
<dbReference type="RefSeq" id="WP_271203274.1">
    <property type="nucleotide sequence ID" value="NZ_BSFK01000005.1"/>
</dbReference>
<dbReference type="CDD" id="cd03801">
    <property type="entry name" value="GT4_PimA-like"/>
    <property type="match status" value="1"/>
</dbReference>